<dbReference type="FunFam" id="3.40.50.720:FF:000594">
    <property type="entry name" value="Short-chain oxidoreductase"/>
    <property type="match status" value="1"/>
</dbReference>
<dbReference type="PANTHER" id="PTHR24320:SF148">
    <property type="entry name" value="NAD(P)-BINDING ROSSMANN-FOLD SUPERFAMILY PROTEIN"/>
    <property type="match status" value="1"/>
</dbReference>
<comment type="similarity">
    <text evidence="1">Belongs to the short-chain dehydrogenases/reductases (SDR) family.</text>
</comment>
<comment type="caution">
    <text evidence="4">The sequence shown here is derived from an EMBL/GenBank/DDBJ whole genome shotgun (WGS) entry which is preliminary data.</text>
</comment>
<protein>
    <recommendedName>
        <fullName evidence="3">Probable oxidoreductase</fullName>
    </recommendedName>
</protein>
<dbReference type="PANTHER" id="PTHR24320">
    <property type="entry name" value="RETINOL DEHYDROGENASE"/>
    <property type="match status" value="1"/>
</dbReference>
<dbReference type="InterPro" id="IPR002347">
    <property type="entry name" value="SDR_fam"/>
</dbReference>
<dbReference type="GO" id="GO:0016491">
    <property type="term" value="F:oxidoreductase activity"/>
    <property type="evidence" value="ECO:0007669"/>
    <property type="project" value="UniProtKB-KW"/>
</dbReference>
<proteinExistence type="inferred from homology"/>
<evidence type="ECO:0000256" key="1">
    <source>
        <dbReference type="ARBA" id="ARBA00006484"/>
    </source>
</evidence>
<sequence>MPFNQVPIGTGFNASTTAEEAIGQTSLAGKTAIVTGGYSGLGLETVRVLAQAGARVIVPARSPERARAALEGLPNVEQEMLELSQPESVDAFALRFLASGRALDILVNSAGIMATPFARDARGYESQFSTNHLGHFQLSARLWPALRRAGGARVVSLSSGGHQIAGIDFDDVHFERRAYDKWVAYGQSKTANALFAVALDALGAPEGIRAFSVHPGSVLGPLARHLTPEEIATFGVHDANGQVIVAPERDLKNVQQGAATTVWCATSAQLDGLGGVYCENCDVARINAAGSGERGGVRPWAVDPDLADRLWRLSESLTGTQLNGSP</sequence>
<dbReference type="Gene3D" id="3.40.50.720">
    <property type="entry name" value="NAD(P)-binding Rossmann-like Domain"/>
    <property type="match status" value="1"/>
</dbReference>
<dbReference type="SUPFAM" id="SSF51735">
    <property type="entry name" value="NAD(P)-binding Rossmann-fold domains"/>
    <property type="match status" value="1"/>
</dbReference>
<evidence type="ECO:0000313" key="5">
    <source>
        <dbReference type="Proteomes" id="UP000032067"/>
    </source>
</evidence>
<dbReference type="Pfam" id="PF00106">
    <property type="entry name" value="adh_short"/>
    <property type="match status" value="1"/>
</dbReference>
<dbReference type="Proteomes" id="UP000032067">
    <property type="component" value="Unassembled WGS sequence"/>
</dbReference>
<dbReference type="PRINTS" id="PR00081">
    <property type="entry name" value="GDHRDH"/>
</dbReference>
<evidence type="ECO:0000256" key="2">
    <source>
        <dbReference type="ARBA" id="ARBA00023002"/>
    </source>
</evidence>
<gene>
    <name evidence="4" type="ORF">RT97_05445</name>
</gene>
<reference evidence="4 5" key="1">
    <citation type="submission" date="2014-12" db="EMBL/GenBank/DDBJ databases">
        <title>16Stimator: statistical estimation of ribosomal gene copy numbers from draft genome assemblies.</title>
        <authorList>
            <person name="Perisin M.A."/>
            <person name="Vetter M."/>
            <person name="Gilbert J.A."/>
            <person name="Bergelson J."/>
        </authorList>
    </citation>
    <scope>NUCLEOTIDE SEQUENCE [LARGE SCALE GENOMIC DNA]</scope>
    <source>
        <strain evidence="4 5">MEDvA23</strain>
    </source>
</reference>
<dbReference type="AlphaFoldDB" id="A0A0D0M1H0"/>
<name>A0A0D0M1H0_VARPD</name>
<dbReference type="OrthoDB" id="109589at2"/>
<dbReference type="RefSeq" id="WP_042577746.1">
    <property type="nucleotide sequence ID" value="NZ_JXQQ01000010.1"/>
</dbReference>
<dbReference type="InterPro" id="IPR036291">
    <property type="entry name" value="NAD(P)-bd_dom_sf"/>
</dbReference>
<evidence type="ECO:0000313" key="4">
    <source>
        <dbReference type="EMBL" id="KIQ35458.1"/>
    </source>
</evidence>
<dbReference type="EMBL" id="JXQQ01000010">
    <property type="protein sequence ID" value="KIQ35458.1"/>
    <property type="molecule type" value="Genomic_DNA"/>
</dbReference>
<dbReference type="NCBIfam" id="NF004845">
    <property type="entry name" value="PRK06196.1"/>
    <property type="match status" value="1"/>
</dbReference>
<keyword evidence="2" id="KW-0560">Oxidoreductase</keyword>
<evidence type="ECO:0000256" key="3">
    <source>
        <dbReference type="ARBA" id="ARBA00071493"/>
    </source>
</evidence>
<organism evidence="4 5">
    <name type="scientific">Variovorax paradoxus</name>
    <dbReference type="NCBI Taxonomy" id="34073"/>
    <lineage>
        <taxon>Bacteria</taxon>
        <taxon>Pseudomonadati</taxon>
        <taxon>Pseudomonadota</taxon>
        <taxon>Betaproteobacteria</taxon>
        <taxon>Burkholderiales</taxon>
        <taxon>Comamonadaceae</taxon>
        <taxon>Variovorax</taxon>
    </lineage>
</organism>
<accession>A0A0D0M1H0</accession>